<name>A0A0G1RU47_9BACT</name>
<organism evidence="2 3">
    <name type="scientific">Candidatus Beckwithbacteria bacterium GW2011_GWB1_47_15</name>
    <dbReference type="NCBI Taxonomy" id="1618371"/>
    <lineage>
        <taxon>Bacteria</taxon>
        <taxon>Candidatus Beckwithiibacteriota</taxon>
    </lineage>
</organism>
<sequence>MAVNTNIRHQIQGFNFFKFDSLGQFLQNLIQVALFVGSIAALFYLIWGAVEFITSGGNQESAKSAKSKITSSTFGLVILAAVWIIWRLIIFFLGLSESAQGPLDFIIPSP</sequence>
<accession>A0A0G1RU47</accession>
<gene>
    <name evidence="2" type="ORF">UX85_C0008G0016</name>
</gene>
<dbReference type="EMBL" id="LCNT01000008">
    <property type="protein sequence ID" value="KKU60642.1"/>
    <property type="molecule type" value="Genomic_DNA"/>
</dbReference>
<keyword evidence="1" id="KW-1133">Transmembrane helix</keyword>
<dbReference type="AlphaFoldDB" id="A0A0G1RU47"/>
<dbReference type="Pfam" id="PF18895">
    <property type="entry name" value="T4SS_pilin"/>
    <property type="match status" value="1"/>
</dbReference>
<dbReference type="Proteomes" id="UP000033860">
    <property type="component" value="Unassembled WGS sequence"/>
</dbReference>
<reference evidence="2 3" key="1">
    <citation type="journal article" date="2015" name="Nature">
        <title>rRNA introns, odd ribosomes, and small enigmatic genomes across a large radiation of phyla.</title>
        <authorList>
            <person name="Brown C.T."/>
            <person name="Hug L.A."/>
            <person name="Thomas B.C."/>
            <person name="Sharon I."/>
            <person name="Castelle C.J."/>
            <person name="Singh A."/>
            <person name="Wilkins M.J."/>
            <person name="Williams K.H."/>
            <person name="Banfield J.F."/>
        </authorList>
    </citation>
    <scope>NUCLEOTIDE SEQUENCE [LARGE SCALE GENOMIC DNA]</scope>
</reference>
<comment type="caution">
    <text evidence="2">The sequence shown here is derived from an EMBL/GenBank/DDBJ whole genome shotgun (WGS) entry which is preliminary data.</text>
</comment>
<evidence type="ECO:0000256" key="1">
    <source>
        <dbReference type="SAM" id="Phobius"/>
    </source>
</evidence>
<protein>
    <submittedName>
        <fullName evidence="2">Uncharacterized protein</fullName>
    </submittedName>
</protein>
<keyword evidence="1" id="KW-0812">Transmembrane</keyword>
<keyword evidence="1" id="KW-0472">Membrane</keyword>
<evidence type="ECO:0000313" key="3">
    <source>
        <dbReference type="Proteomes" id="UP000033860"/>
    </source>
</evidence>
<dbReference type="InterPro" id="IPR043993">
    <property type="entry name" value="T4SS_pilin"/>
</dbReference>
<feature type="transmembrane region" description="Helical" evidence="1">
    <location>
        <begin position="29"/>
        <end position="53"/>
    </location>
</feature>
<proteinExistence type="predicted"/>
<feature type="transmembrane region" description="Helical" evidence="1">
    <location>
        <begin position="74"/>
        <end position="95"/>
    </location>
</feature>
<evidence type="ECO:0000313" key="2">
    <source>
        <dbReference type="EMBL" id="KKU60642.1"/>
    </source>
</evidence>